<dbReference type="Gene3D" id="1.10.510.10">
    <property type="entry name" value="Transferase(Phosphotransferase) domain 1"/>
    <property type="match status" value="1"/>
</dbReference>
<dbReference type="InterPro" id="IPR008271">
    <property type="entry name" value="Ser/Thr_kinase_AS"/>
</dbReference>
<dbReference type="FunFam" id="1.10.510.10:FF:000084">
    <property type="entry name" value="Wall-associated receptor kinase 2"/>
    <property type="match status" value="1"/>
</dbReference>
<dbReference type="InterPro" id="IPR001245">
    <property type="entry name" value="Ser-Thr/Tyr_kinase_cat_dom"/>
</dbReference>
<dbReference type="Gene3D" id="3.30.200.20">
    <property type="entry name" value="Phosphorylase Kinase, domain 1"/>
    <property type="match status" value="1"/>
</dbReference>
<dbReference type="EMBL" id="DUZY01000006">
    <property type="protein sequence ID" value="DAD42612.1"/>
    <property type="molecule type" value="Genomic_DNA"/>
</dbReference>
<dbReference type="PROSITE" id="PS00107">
    <property type="entry name" value="PROTEIN_KINASE_ATP"/>
    <property type="match status" value="1"/>
</dbReference>
<dbReference type="SUPFAM" id="SSF56112">
    <property type="entry name" value="Protein kinase-like (PK-like)"/>
    <property type="match status" value="1"/>
</dbReference>
<keyword evidence="19" id="KW-0175">Coiled coil</keyword>
<dbReference type="InterPro" id="IPR025287">
    <property type="entry name" value="WAK_GUB"/>
</dbReference>
<evidence type="ECO:0000256" key="11">
    <source>
        <dbReference type="ARBA" id="ARBA00022840"/>
    </source>
</evidence>
<dbReference type="InterPro" id="IPR017441">
    <property type="entry name" value="Protein_kinase_ATP_BS"/>
</dbReference>
<feature type="coiled-coil region" evidence="19">
    <location>
        <begin position="617"/>
        <end position="644"/>
    </location>
</feature>
<dbReference type="GO" id="GO:0005509">
    <property type="term" value="F:calcium ion binding"/>
    <property type="evidence" value="ECO:0007669"/>
    <property type="project" value="InterPro"/>
</dbReference>
<keyword evidence="3 17" id="KW-0245">EGF-like domain</keyword>
<evidence type="ECO:0000313" key="24">
    <source>
        <dbReference type="Proteomes" id="UP000607653"/>
    </source>
</evidence>
<dbReference type="InterPro" id="IPR018097">
    <property type="entry name" value="EGF_Ca-bd_CS"/>
</dbReference>
<dbReference type="Pfam" id="PF07645">
    <property type="entry name" value="EGF_CA"/>
    <property type="match status" value="1"/>
</dbReference>
<evidence type="ECO:0000256" key="5">
    <source>
        <dbReference type="ARBA" id="ARBA00022679"/>
    </source>
</evidence>
<dbReference type="Pfam" id="PF13947">
    <property type="entry name" value="GUB_WAK_bind"/>
    <property type="match status" value="1"/>
</dbReference>
<reference evidence="23 24" key="1">
    <citation type="journal article" date="2020" name="Mol. Biol. Evol.">
        <title>Distinct Expression and Methylation Patterns for Genes with Different Fates following a Single Whole-Genome Duplication in Flowering Plants.</title>
        <authorList>
            <person name="Shi T."/>
            <person name="Rahmani R.S."/>
            <person name="Gugger P.F."/>
            <person name="Wang M."/>
            <person name="Li H."/>
            <person name="Zhang Y."/>
            <person name="Li Z."/>
            <person name="Wang Q."/>
            <person name="Van de Peer Y."/>
            <person name="Marchal K."/>
            <person name="Chen J."/>
        </authorList>
    </citation>
    <scope>NUCLEOTIDE SEQUENCE [LARGE SCALE GENOMIC DNA]</scope>
    <source>
        <tissue evidence="23">Leaf</tissue>
    </source>
</reference>
<dbReference type="Proteomes" id="UP000607653">
    <property type="component" value="Unassembled WGS sequence"/>
</dbReference>
<keyword evidence="14" id="KW-1015">Disulfide bond</keyword>
<evidence type="ECO:0000256" key="12">
    <source>
        <dbReference type="ARBA" id="ARBA00022989"/>
    </source>
</evidence>
<dbReference type="SMART" id="SM00181">
    <property type="entry name" value="EGF"/>
    <property type="match status" value="2"/>
</dbReference>
<dbReference type="PROSITE" id="PS50026">
    <property type="entry name" value="EGF_3"/>
    <property type="match status" value="1"/>
</dbReference>
<dbReference type="PROSITE" id="PS50011">
    <property type="entry name" value="PROTEIN_KINASE_DOM"/>
    <property type="match status" value="1"/>
</dbReference>
<dbReference type="CDD" id="cd14066">
    <property type="entry name" value="STKc_IRAK"/>
    <property type="match status" value="1"/>
</dbReference>
<dbReference type="SUPFAM" id="SSF57196">
    <property type="entry name" value="EGF/Laminin"/>
    <property type="match status" value="1"/>
</dbReference>
<dbReference type="InterPro" id="IPR049883">
    <property type="entry name" value="NOTCH1_EGF-like"/>
</dbReference>
<evidence type="ECO:0000256" key="8">
    <source>
        <dbReference type="ARBA" id="ARBA00022737"/>
    </source>
</evidence>
<evidence type="ECO:0000256" key="6">
    <source>
        <dbReference type="ARBA" id="ARBA00022692"/>
    </source>
</evidence>
<keyword evidence="10" id="KW-0418">Kinase</keyword>
<keyword evidence="5" id="KW-0808">Transferase</keyword>
<keyword evidence="11 18" id="KW-0067">ATP-binding</keyword>
<evidence type="ECO:0000259" key="21">
    <source>
        <dbReference type="PROSITE" id="PS50011"/>
    </source>
</evidence>
<keyword evidence="15" id="KW-0325">Glycoprotein</keyword>
<dbReference type="GO" id="GO:0007166">
    <property type="term" value="P:cell surface receptor signaling pathway"/>
    <property type="evidence" value="ECO:0007669"/>
    <property type="project" value="InterPro"/>
</dbReference>
<dbReference type="Pfam" id="PF07714">
    <property type="entry name" value="PK_Tyr_Ser-Thr"/>
    <property type="match status" value="1"/>
</dbReference>
<dbReference type="CDD" id="cd00054">
    <property type="entry name" value="EGF_CA"/>
    <property type="match status" value="1"/>
</dbReference>
<dbReference type="FunFam" id="3.30.200.20:FF:000043">
    <property type="entry name" value="Wall-associated receptor kinase 2"/>
    <property type="match status" value="1"/>
</dbReference>
<keyword evidence="4" id="KW-0597">Phosphoprotein</keyword>
<evidence type="ECO:0000256" key="10">
    <source>
        <dbReference type="ARBA" id="ARBA00022777"/>
    </source>
</evidence>
<dbReference type="PROSITE" id="PS00010">
    <property type="entry name" value="ASX_HYDROXYL"/>
    <property type="match status" value="1"/>
</dbReference>
<dbReference type="InterPro" id="IPR000719">
    <property type="entry name" value="Prot_kinase_dom"/>
</dbReference>
<dbReference type="InterPro" id="IPR000742">
    <property type="entry name" value="EGF"/>
</dbReference>
<dbReference type="FunFam" id="2.10.25.10:FF:000038">
    <property type="entry name" value="Fibrillin 2"/>
    <property type="match status" value="1"/>
</dbReference>
<dbReference type="Gene3D" id="2.10.25.10">
    <property type="entry name" value="Laminin"/>
    <property type="match status" value="1"/>
</dbReference>
<keyword evidence="12 20" id="KW-1133">Transmembrane helix</keyword>
<dbReference type="PANTHER" id="PTHR27005">
    <property type="entry name" value="WALL-ASSOCIATED RECEPTOR KINASE-LIKE 21"/>
    <property type="match status" value="1"/>
</dbReference>
<keyword evidence="7" id="KW-0732">Signal</keyword>
<evidence type="ECO:0008006" key="25">
    <source>
        <dbReference type="Google" id="ProtNLM"/>
    </source>
</evidence>
<dbReference type="GO" id="GO:0005524">
    <property type="term" value="F:ATP binding"/>
    <property type="evidence" value="ECO:0007669"/>
    <property type="project" value="UniProtKB-UniRule"/>
</dbReference>
<dbReference type="GO" id="GO:0016020">
    <property type="term" value="C:membrane"/>
    <property type="evidence" value="ECO:0007669"/>
    <property type="project" value="UniProtKB-SubCell"/>
</dbReference>
<dbReference type="GO" id="GO:0030247">
    <property type="term" value="F:polysaccharide binding"/>
    <property type="evidence" value="ECO:0007669"/>
    <property type="project" value="InterPro"/>
</dbReference>
<dbReference type="InterPro" id="IPR011009">
    <property type="entry name" value="Kinase-like_dom_sf"/>
</dbReference>
<evidence type="ECO:0000256" key="19">
    <source>
        <dbReference type="SAM" id="Coils"/>
    </source>
</evidence>
<feature type="domain" description="Protein kinase" evidence="21">
    <location>
        <begin position="354"/>
        <end position="627"/>
    </location>
</feature>
<feature type="domain" description="EGF-like" evidence="22">
    <location>
        <begin position="224"/>
        <end position="261"/>
    </location>
</feature>
<evidence type="ECO:0000256" key="18">
    <source>
        <dbReference type="PROSITE-ProRule" id="PRU10141"/>
    </source>
</evidence>
<protein>
    <recommendedName>
        <fullName evidence="25">Wall-associated receptor kinase-like 16</fullName>
    </recommendedName>
</protein>
<dbReference type="InterPro" id="IPR000152">
    <property type="entry name" value="EGF-type_Asp/Asn_hydroxyl_site"/>
</dbReference>
<evidence type="ECO:0000256" key="20">
    <source>
        <dbReference type="SAM" id="Phobius"/>
    </source>
</evidence>
<dbReference type="InterPro" id="IPR001881">
    <property type="entry name" value="EGF-like_Ca-bd_dom"/>
</dbReference>
<proteinExistence type="predicted"/>
<dbReference type="PROSITE" id="PS01187">
    <property type="entry name" value="EGF_CA"/>
    <property type="match status" value="1"/>
</dbReference>
<dbReference type="PANTHER" id="PTHR27005:SF283">
    <property type="entry name" value="OS02G0633066 PROTEIN"/>
    <property type="match status" value="1"/>
</dbReference>
<gene>
    <name evidence="23" type="ORF">HUJ06_000842</name>
</gene>
<evidence type="ECO:0000256" key="2">
    <source>
        <dbReference type="ARBA" id="ARBA00022527"/>
    </source>
</evidence>
<evidence type="ECO:0000256" key="3">
    <source>
        <dbReference type="ARBA" id="ARBA00022536"/>
    </source>
</evidence>
<name>A0A822ZBW0_NELNU</name>
<sequence length="677" mass="75984">MSSTLPTAKPCCQDRCGDVTVPYPFGLDDNASCYREGFNLHCDRTSDRRKLLYDKWEVLEISVLGDLRILNPLGYACYNKSGYSDLSLPDLNVADRPFTFSDTKNRFTAIGCDTDAYVNGSPGREFTSGCSMTCYDPQSLIGFGGNCTGMGCCKTFIPKGFKRLWLNLESFYNHSNVLGFNPCSYCFVVDYSCECFNSPNGLGYLCKCSPGYHGNPYLDDGCQDVNECADEAKNECKAPLAICTNMPGSYTCSCPSGWEGDGRKNGTGCTALQNKRSSVMQIALGTSFGVLLLLFIGSWLYWGIQKRKQTKLKEKFFQQNGGILLTQKLSSRDGNAEMAKIFTEEELKKATNNYDESRILGRGGYGIVYKGCLPNNRIVAIKKSKIKDESQVEQFINEVVILSQINHKNVVKLLGCCLESEVPMLVYEFITNGTLSHHIHDEVHKSSFSWEYRLRIGTETALALAYLHSAASPPIIHRDIKSANILLDDNYMAKVSDFGASRLVPLDQTQFTTLVQGTMGYLDPEYFQTSQLTEKSDVYSFGVVLVELLTGRKALEFHRPEKEKNLATYFITWMKEGNVLEILEDRLLQEASKDQLRQITNLAKRCLNMKGEERPTMKEVAMELEELRMHKEHLSSENNDEEAIHLLIGEPSNLHSCKTSEHHSIRDHVVISLNSGR</sequence>
<dbReference type="PROSITE" id="PS00108">
    <property type="entry name" value="PROTEIN_KINASE_ST"/>
    <property type="match status" value="1"/>
</dbReference>
<evidence type="ECO:0000256" key="1">
    <source>
        <dbReference type="ARBA" id="ARBA00004479"/>
    </source>
</evidence>
<comment type="function">
    <text evidence="16">Serine/threonine-protein kinase that may function as a signaling receptor of extracellular matrix component. Binding to pectin may have significance in the control of cell expansion, morphogenesis and development.</text>
</comment>
<keyword evidence="9 18" id="KW-0547">Nucleotide-binding</keyword>
<evidence type="ECO:0000313" key="23">
    <source>
        <dbReference type="EMBL" id="DAD42612.1"/>
    </source>
</evidence>
<evidence type="ECO:0000256" key="13">
    <source>
        <dbReference type="ARBA" id="ARBA00023136"/>
    </source>
</evidence>
<dbReference type="GO" id="GO:0004674">
    <property type="term" value="F:protein serine/threonine kinase activity"/>
    <property type="evidence" value="ECO:0007669"/>
    <property type="project" value="UniProtKB-KW"/>
</dbReference>
<keyword evidence="2" id="KW-0723">Serine/threonine-protein kinase</keyword>
<accession>A0A822ZBW0</accession>
<feature type="transmembrane region" description="Helical" evidence="20">
    <location>
        <begin position="282"/>
        <end position="304"/>
    </location>
</feature>
<evidence type="ECO:0000256" key="7">
    <source>
        <dbReference type="ARBA" id="ARBA00022729"/>
    </source>
</evidence>
<comment type="subcellular location">
    <subcellularLocation>
        <location evidence="1">Membrane</location>
        <topology evidence="1">Single-pass type I membrane protein</topology>
    </subcellularLocation>
</comment>
<dbReference type="SMART" id="SM00220">
    <property type="entry name" value="S_TKc"/>
    <property type="match status" value="1"/>
</dbReference>
<organism evidence="23 24">
    <name type="scientific">Nelumbo nucifera</name>
    <name type="common">Sacred lotus</name>
    <dbReference type="NCBI Taxonomy" id="4432"/>
    <lineage>
        <taxon>Eukaryota</taxon>
        <taxon>Viridiplantae</taxon>
        <taxon>Streptophyta</taxon>
        <taxon>Embryophyta</taxon>
        <taxon>Tracheophyta</taxon>
        <taxon>Spermatophyta</taxon>
        <taxon>Magnoliopsida</taxon>
        <taxon>Proteales</taxon>
        <taxon>Nelumbonaceae</taxon>
        <taxon>Nelumbo</taxon>
    </lineage>
</organism>
<evidence type="ECO:0000256" key="4">
    <source>
        <dbReference type="ARBA" id="ARBA00022553"/>
    </source>
</evidence>
<evidence type="ECO:0000259" key="22">
    <source>
        <dbReference type="PROSITE" id="PS50026"/>
    </source>
</evidence>
<dbReference type="AlphaFoldDB" id="A0A822ZBW0"/>
<keyword evidence="8" id="KW-0677">Repeat</keyword>
<evidence type="ECO:0000256" key="15">
    <source>
        <dbReference type="ARBA" id="ARBA00023180"/>
    </source>
</evidence>
<evidence type="ECO:0000256" key="17">
    <source>
        <dbReference type="PROSITE-ProRule" id="PRU00076"/>
    </source>
</evidence>
<comment type="caution">
    <text evidence="17">Lacks conserved residue(s) required for the propagation of feature annotation.</text>
</comment>
<keyword evidence="24" id="KW-1185">Reference proteome</keyword>
<evidence type="ECO:0000256" key="14">
    <source>
        <dbReference type="ARBA" id="ARBA00023157"/>
    </source>
</evidence>
<keyword evidence="6 20" id="KW-0812">Transmembrane</keyword>
<keyword evidence="13 20" id="KW-0472">Membrane</keyword>
<feature type="binding site" evidence="18">
    <location>
        <position position="383"/>
    </location>
    <ligand>
        <name>ATP</name>
        <dbReference type="ChEBI" id="CHEBI:30616"/>
    </ligand>
</feature>
<dbReference type="InterPro" id="IPR045274">
    <property type="entry name" value="WAK-like"/>
</dbReference>
<evidence type="ECO:0000256" key="9">
    <source>
        <dbReference type="ARBA" id="ARBA00022741"/>
    </source>
</evidence>
<dbReference type="SMART" id="SM00179">
    <property type="entry name" value="EGF_CA"/>
    <property type="match status" value="1"/>
</dbReference>
<evidence type="ECO:0000256" key="16">
    <source>
        <dbReference type="ARBA" id="ARBA00058961"/>
    </source>
</evidence>
<comment type="caution">
    <text evidence="23">The sequence shown here is derived from an EMBL/GenBank/DDBJ whole genome shotgun (WGS) entry which is preliminary data.</text>
</comment>